<keyword evidence="6 10" id="KW-0862">Zinc</keyword>
<proteinExistence type="inferred from homology"/>
<feature type="binding site" evidence="10">
    <location>
        <position position="229"/>
    </location>
    <ligand>
        <name>Zn(2+)</name>
        <dbReference type="ChEBI" id="CHEBI:29105"/>
        <label>1</label>
    </ligand>
</feature>
<feature type="binding site" evidence="10">
    <location>
        <position position="227"/>
    </location>
    <ligand>
        <name>Ca(2+)</name>
        <dbReference type="ChEBI" id="CHEBI:29108"/>
        <label>2</label>
    </ligand>
</feature>
<dbReference type="GO" id="GO:0008270">
    <property type="term" value="F:zinc ion binding"/>
    <property type="evidence" value="ECO:0007669"/>
    <property type="project" value="InterPro"/>
</dbReference>
<keyword evidence="4 12" id="KW-0732">Signal</keyword>
<feature type="chain" id="PRO_5033058169" evidence="12">
    <location>
        <begin position="18"/>
        <end position="375"/>
    </location>
</feature>
<dbReference type="GO" id="GO:0030574">
    <property type="term" value="P:collagen catabolic process"/>
    <property type="evidence" value="ECO:0007669"/>
    <property type="project" value="TreeGrafter"/>
</dbReference>
<dbReference type="GO" id="GO:0005615">
    <property type="term" value="C:extracellular space"/>
    <property type="evidence" value="ECO:0007669"/>
    <property type="project" value="TreeGrafter"/>
</dbReference>
<dbReference type="SUPFAM" id="SSF47090">
    <property type="entry name" value="PGBD-like"/>
    <property type="match status" value="1"/>
</dbReference>
<dbReference type="Gene3D" id="3.40.390.10">
    <property type="entry name" value="Collagenase (Catalytic Domain)"/>
    <property type="match status" value="1"/>
</dbReference>
<keyword evidence="2" id="KW-0645">Protease</keyword>
<feature type="binding site" description="in inhibited form" evidence="10">
    <location>
        <position position="87"/>
    </location>
    <ligand>
        <name>Zn(2+)</name>
        <dbReference type="ChEBI" id="CHEBI:29105"/>
        <label>2</label>
        <note>catalytic</note>
    </ligand>
</feature>
<gene>
    <name evidence="14" type="ORF">NYPRO_LOCUS22663</name>
</gene>
<dbReference type="Pfam" id="PF00413">
    <property type="entry name" value="Peptidase_M10"/>
    <property type="match status" value="1"/>
</dbReference>
<feature type="binding site" evidence="10">
    <location>
        <position position="216"/>
    </location>
    <ligand>
        <name>Zn(2+)</name>
        <dbReference type="ChEBI" id="CHEBI:29105"/>
        <label>1</label>
    </ligand>
</feature>
<evidence type="ECO:0000256" key="12">
    <source>
        <dbReference type="SAM" id="SignalP"/>
    </source>
</evidence>
<dbReference type="SUPFAM" id="SSF55486">
    <property type="entry name" value="Metalloproteases ('zincins'), catalytic domain"/>
    <property type="match status" value="1"/>
</dbReference>
<evidence type="ECO:0000256" key="3">
    <source>
        <dbReference type="ARBA" id="ARBA00022723"/>
    </source>
</evidence>
<dbReference type="InterPro" id="IPR021158">
    <property type="entry name" value="Pept_M10A_Zn_BS"/>
</dbReference>
<dbReference type="InterPro" id="IPR001818">
    <property type="entry name" value="Pept_M10_metallopeptidase"/>
</dbReference>
<dbReference type="GO" id="GO:0004222">
    <property type="term" value="F:metalloendopeptidase activity"/>
    <property type="evidence" value="ECO:0007669"/>
    <property type="project" value="InterPro"/>
</dbReference>
<dbReference type="PANTHER" id="PTHR10201:SF143">
    <property type="entry name" value="MATRILYSIN"/>
    <property type="match status" value="1"/>
</dbReference>
<keyword evidence="15" id="KW-1185">Reference proteome</keyword>
<protein>
    <submittedName>
        <fullName evidence="14">(raccoon dog) hypothetical protein</fullName>
    </submittedName>
</protein>
<keyword evidence="10" id="KW-0106">Calcium</keyword>
<dbReference type="PANTHER" id="PTHR10201">
    <property type="entry name" value="MATRIX METALLOPROTEINASE"/>
    <property type="match status" value="1"/>
</dbReference>
<feature type="binding site" evidence="10">
    <location>
        <position position="225"/>
    </location>
    <ligand>
        <name>Ca(2+)</name>
        <dbReference type="ChEBI" id="CHEBI:29108"/>
        <label>2</label>
    </ligand>
</feature>
<dbReference type="InterPro" id="IPR036365">
    <property type="entry name" value="PGBD-like_sf"/>
</dbReference>
<accession>A0A811ZMG8</accession>
<comment type="similarity">
    <text evidence="1">Belongs to the peptidase M10A family.</text>
</comment>
<keyword evidence="7" id="KW-0482">Metalloprotease</keyword>
<dbReference type="AlphaFoldDB" id="A0A811ZMG8"/>
<dbReference type="PROSITE" id="PS00546">
    <property type="entry name" value="CYSTEINE_SWITCH"/>
    <property type="match status" value="1"/>
</dbReference>
<evidence type="ECO:0000256" key="7">
    <source>
        <dbReference type="ARBA" id="ARBA00023049"/>
    </source>
</evidence>
<feature type="binding site" evidence="10">
    <location>
        <position position="209"/>
    </location>
    <ligand>
        <name>Ca(2+)</name>
        <dbReference type="ChEBI" id="CHEBI:29108"/>
        <label>3</label>
    </ligand>
</feature>
<dbReference type="PRINTS" id="PR00138">
    <property type="entry name" value="MATRIXIN"/>
</dbReference>
<feature type="binding site" evidence="10">
    <location>
        <position position="208"/>
    </location>
    <ligand>
        <name>Ca(2+)</name>
        <dbReference type="ChEBI" id="CHEBI:29108"/>
        <label>3</label>
    </ligand>
</feature>
<feature type="binding site" evidence="10">
    <location>
        <position position="252"/>
    </location>
    <ligand>
        <name>Zn(2+)</name>
        <dbReference type="ChEBI" id="CHEBI:29105"/>
        <label>2</label>
        <note>catalytic</note>
    </ligand>
</feature>
<evidence type="ECO:0000256" key="9">
    <source>
        <dbReference type="PIRSR" id="PIRSR621190-1"/>
    </source>
</evidence>
<dbReference type="InterPro" id="IPR024079">
    <property type="entry name" value="MetalloPept_cat_dom_sf"/>
</dbReference>
<comment type="caution">
    <text evidence="14">The sequence shown here is derived from an EMBL/GenBank/DDBJ whole genome shotgun (WGS) entry which is preliminary data.</text>
</comment>
<feature type="binding site" evidence="10">
    <location>
        <position position="234"/>
    </location>
    <ligand>
        <name>Ca(2+)</name>
        <dbReference type="ChEBI" id="CHEBI:29108"/>
        <label>3</label>
    </ligand>
</feature>
<evidence type="ECO:0000313" key="15">
    <source>
        <dbReference type="Proteomes" id="UP000645828"/>
    </source>
</evidence>
<dbReference type="GO" id="GO:0006508">
    <property type="term" value="P:proteolysis"/>
    <property type="evidence" value="ECO:0007669"/>
    <property type="project" value="UniProtKB-KW"/>
</dbReference>
<feature type="binding site" evidence="10">
    <location>
        <position position="203"/>
    </location>
    <ligand>
        <name>Zn(2+)</name>
        <dbReference type="ChEBI" id="CHEBI:29105"/>
        <label>1</label>
    </ligand>
</feature>
<evidence type="ECO:0000256" key="8">
    <source>
        <dbReference type="ARBA" id="ARBA00023145"/>
    </source>
</evidence>
<evidence type="ECO:0000256" key="5">
    <source>
        <dbReference type="ARBA" id="ARBA00022801"/>
    </source>
</evidence>
<feature type="binding site" evidence="10">
    <location>
        <position position="184"/>
    </location>
    <ligand>
        <name>Ca(2+)</name>
        <dbReference type="ChEBI" id="CHEBI:29108"/>
        <label>2</label>
    </ligand>
</feature>
<dbReference type="InterPro" id="IPR033739">
    <property type="entry name" value="M10A_MMP"/>
</dbReference>
<dbReference type="CDD" id="cd04278">
    <property type="entry name" value="ZnMc_MMP"/>
    <property type="match status" value="1"/>
</dbReference>
<comment type="cofactor">
    <cofactor evidence="10">
        <name>Zn(2+)</name>
        <dbReference type="ChEBI" id="CHEBI:29105"/>
    </cofactor>
    <text evidence="10">Binds 2 Zn(2+) ions per subunit.</text>
</comment>
<comment type="cofactor">
    <cofactor evidence="10">
        <name>Ca(2+)</name>
        <dbReference type="ChEBI" id="CHEBI:29108"/>
    </cofactor>
    <text evidence="10">Can bind about 5 Ca(2+) ions per subunit.</text>
</comment>
<dbReference type="EMBL" id="CAJHUB010000769">
    <property type="protein sequence ID" value="CAD7689869.1"/>
    <property type="molecule type" value="Genomic_DNA"/>
</dbReference>
<dbReference type="GO" id="GO:0030198">
    <property type="term" value="P:extracellular matrix organization"/>
    <property type="evidence" value="ECO:0007669"/>
    <property type="project" value="TreeGrafter"/>
</dbReference>
<dbReference type="InterPro" id="IPR021190">
    <property type="entry name" value="Pept_M10A"/>
</dbReference>
<dbReference type="Proteomes" id="UP000645828">
    <property type="component" value="Unassembled WGS sequence"/>
</dbReference>
<keyword evidence="3 10" id="KW-0479">Metal-binding</keyword>
<dbReference type="GO" id="GO:0031012">
    <property type="term" value="C:extracellular matrix"/>
    <property type="evidence" value="ECO:0007669"/>
    <property type="project" value="InterPro"/>
</dbReference>
<evidence type="ECO:0000256" key="11">
    <source>
        <dbReference type="PIRSR" id="PIRSR621190-5"/>
    </source>
</evidence>
<sequence>MRPAVLCALCLLPSCLALPLPREAGGVSEPQWKQAQDYLKRFYPSDSKTRDADSFKTKLKEMQKFFRLPVTGILDSRTIEIMQKPRCGVPDVAHFSLFPNRPKWTSEVITYRLVLLWLVLAKAAKPSLPKFKCCVLLGFQDRIVHPRLTTLQSESISGKGFGNVEQRDPTILQESSKGNCRYNDWLCKRRSFHSPYFLSAHGDYYPFDGPGNILAHAFAPGPDLGGDAHFDEDERWTDGSRIGINFLIAATHELGHSLGLGHSSDPDAVMYPTYSIRDSKSFKLSQDDIEGIQKLYVQEAGAPLLQVHMILRSPLRMLTQHPQVTISYTEQRLGTCRSALQGTYFGRYHVTGPESCDSNCCDCQKFHVTQLLSIK</sequence>
<name>A0A811ZMG8_NYCPR</name>
<feature type="binding site" evidence="10">
    <location>
        <position position="201"/>
    </location>
    <ligand>
        <name>Zn(2+)</name>
        <dbReference type="ChEBI" id="CHEBI:29105"/>
        <label>1</label>
    </ligand>
</feature>
<reference evidence="14" key="1">
    <citation type="submission" date="2020-12" db="EMBL/GenBank/DDBJ databases">
        <authorList>
            <consortium name="Molecular Ecology Group"/>
        </authorList>
    </citation>
    <scope>NUCLEOTIDE SEQUENCE</scope>
    <source>
        <strain evidence="14">TBG_1078</strain>
    </source>
</reference>
<dbReference type="InterPro" id="IPR006026">
    <property type="entry name" value="Peptidase_Metallo"/>
</dbReference>
<evidence type="ECO:0000259" key="13">
    <source>
        <dbReference type="SMART" id="SM00235"/>
    </source>
</evidence>
<dbReference type="SMART" id="SM00235">
    <property type="entry name" value="ZnMc"/>
    <property type="match status" value="1"/>
</dbReference>
<feature type="signal peptide" evidence="12">
    <location>
        <begin position="1"/>
        <end position="17"/>
    </location>
</feature>
<evidence type="ECO:0000256" key="1">
    <source>
        <dbReference type="ARBA" id="ARBA00010370"/>
    </source>
</evidence>
<feature type="binding site" evidence="10">
    <location>
        <position position="234"/>
    </location>
    <ligand>
        <name>Ca(2+)</name>
        <dbReference type="ChEBI" id="CHEBI:29108"/>
        <label>1</label>
    </ligand>
</feature>
<feature type="binding site" evidence="10">
    <location>
        <position position="231"/>
    </location>
    <ligand>
        <name>Ca(2+)</name>
        <dbReference type="ChEBI" id="CHEBI:29108"/>
        <label>3</label>
    </ligand>
</feature>
<evidence type="ECO:0000256" key="4">
    <source>
        <dbReference type="ARBA" id="ARBA00022729"/>
    </source>
</evidence>
<keyword evidence="8" id="KW-0865">Zymogen</keyword>
<evidence type="ECO:0000256" key="6">
    <source>
        <dbReference type="ARBA" id="ARBA00022833"/>
    </source>
</evidence>
<feature type="binding site" evidence="10">
    <location>
        <position position="262"/>
    </location>
    <ligand>
        <name>Zn(2+)</name>
        <dbReference type="ChEBI" id="CHEBI:29105"/>
        <label>2</label>
        <note>catalytic</note>
    </ligand>
</feature>
<evidence type="ECO:0000256" key="2">
    <source>
        <dbReference type="ARBA" id="ARBA00022670"/>
    </source>
</evidence>
<keyword evidence="5" id="KW-0378">Hydrolase</keyword>
<dbReference type="InterPro" id="IPR002477">
    <property type="entry name" value="Peptidoglycan-bd-like"/>
</dbReference>
<feature type="active site" evidence="9">
    <location>
        <position position="253"/>
    </location>
</feature>
<feature type="short sequence motif" description="Cysteine switch" evidence="11">
    <location>
        <begin position="85"/>
        <end position="92"/>
    </location>
</feature>
<dbReference type="Pfam" id="PF01471">
    <property type="entry name" value="PG_binding_1"/>
    <property type="match status" value="1"/>
</dbReference>
<evidence type="ECO:0000256" key="10">
    <source>
        <dbReference type="PIRSR" id="PIRSR621190-2"/>
    </source>
</evidence>
<feature type="binding site" evidence="10">
    <location>
        <position position="256"/>
    </location>
    <ligand>
        <name>Zn(2+)</name>
        <dbReference type="ChEBI" id="CHEBI:29105"/>
        <label>2</label>
        <note>catalytic</note>
    </ligand>
</feature>
<evidence type="ECO:0000313" key="14">
    <source>
        <dbReference type="EMBL" id="CAD7689869.1"/>
    </source>
</evidence>
<organism evidence="14 15">
    <name type="scientific">Nyctereutes procyonoides</name>
    <name type="common">Raccoon dog</name>
    <name type="synonym">Canis procyonoides</name>
    <dbReference type="NCBI Taxonomy" id="34880"/>
    <lineage>
        <taxon>Eukaryota</taxon>
        <taxon>Metazoa</taxon>
        <taxon>Chordata</taxon>
        <taxon>Craniata</taxon>
        <taxon>Vertebrata</taxon>
        <taxon>Euteleostomi</taxon>
        <taxon>Mammalia</taxon>
        <taxon>Eutheria</taxon>
        <taxon>Laurasiatheria</taxon>
        <taxon>Carnivora</taxon>
        <taxon>Caniformia</taxon>
        <taxon>Canidae</taxon>
        <taxon>Nyctereutes</taxon>
    </lineage>
</organism>
<feature type="domain" description="Peptidase metallopeptidase" evidence="13">
    <location>
        <begin position="100"/>
        <end position="298"/>
    </location>
</feature>
<feature type="binding site" evidence="10">
    <location>
        <position position="270"/>
    </location>
    <ligand>
        <name>Zn(2+)</name>
        <dbReference type="ChEBI" id="CHEBI:29105"/>
        <label>2</label>
        <note>catalytic</note>
    </ligand>
</feature>